<dbReference type="HOGENOM" id="CLU_1557763_0_0_1"/>
<name>A0A0E0M880_ORYPU</name>
<dbReference type="Proteomes" id="UP000026962">
    <property type="component" value="Chromosome 10"/>
</dbReference>
<sequence length="172" mass="18656">MLDRKNKLVREVEVVVEAEVAHQGVVLDGDPALVLDMGRQVGLVERLLAAAVVEEVVAVGQTVDLAMGLVLGLGMVKPGVTGLMVEDMPRVGEVVVEAAVDKMVDQDQDLVLVLDQVRQEDTDLMGEDMLKREVKVVVEVVDKVVQGAADLVVAQEVDLEVQDIHRVYTLPE</sequence>
<evidence type="ECO:0000313" key="1">
    <source>
        <dbReference type="EnsemblPlants" id="OPUNC10G10170.1"/>
    </source>
</evidence>
<accession>A0A0E0M880</accession>
<reference evidence="1" key="1">
    <citation type="submission" date="2015-04" db="UniProtKB">
        <authorList>
            <consortium name="EnsemblPlants"/>
        </authorList>
    </citation>
    <scope>IDENTIFICATION</scope>
</reference>
<keyword evidence="2" id="KW-1185">Reference proteome</keyword>
<dbReference type="EnsemblPlants" id="OPUNC10G10170.1">
    <property type="protein sequence ID" value="OPUNC10G10170.1"/>
    <property type="gene ID" value="OPUNC10G10170"/>
</dbReference>
<dbReference type="Gramene" id="OPUNC10G10170.1">
    <property type="protein sequence ID" value="OPUNC10G10170.1"/>
    <property type="gene ID" value="OPUNC10G10170"/>
</dbReference>
<reference evidence="1" key="2">
    <citation type="submission" date="2018-05" db="EMBL/GenBank/DDBJ databases">
        <title>OpunRS2 (Oryza punctata Reference Sequence Version 2).</title>
        <authorList>
            <person name="Zhang J."/>
            <person name="Kudrna D."/>
            <person name="Lee S."/>
            <person name="Talag J."/>
            <person name="Welchert J."/>
            <person name="Wing R.A."/>
        </authorList>
    </citation>
    <scope>NUCLEOTIDE SEQUENCE [LARGE SCALE GENOMIC DNA]</scope>
</reference>
<proteinExistence type="predicted"/>
<protein>
    <submittedName>
        <fullName evidence="1">Uncharacterized protein</fullName>
    </submittedName>
</protein>
<evidence type="ECO:0000313" key="2">
    <source>
        <dbReference type="Proteomes" id="UP000026962"/>
    </source>
</evidence>
<organism evidence="1">
    <name type="scientific">Oryza punctata</name>
    <name type="common">Red rice</name>
    <dbReference type="NCBI Taxonomy" id="4537"/>
    <lineage>
        <taxon>Eukaryota</taxon>
        <taxon>Viridiplantae</taxon>
        <taxon>Streptophyta</taxon>
        <taxon>Embryophyta</taxon>
        <taxon>Tracheophyta</taxon>
        <taxon>Spermatophyta</taxon>
        <taxon>Magnoliopsida</taxon>
        <taxon>Liliopsida</taxon>
        <taxon>Poales</taxon>
        <taxon>Poaceae</taxon>
        <taxon>BOP clade</taxon>
        <taxon>Oryzoideae</taxon>
        <taxon>Oryzeae</taxon>
        <taxon>Oryzinae</taxon>
        <taxon>Oryza</taxon>
    </lineage>
</organism>
<dbReference type="AlphaFoldDB" id="A0A0E0M880"/>